<dbReference type="Proteomes" id="UP000298416">
    <property type="component" value="Unassembled WGS sequence"/>
</dbReference>
<comment type="caution">
    <text evidence="2">The sequence shown here is derived from an EMBL/GenBank/DDBJ whole genome shotgun (WGS) entry which is preliminary data.</text>
</comment>
<organism evidence="2">
    <name type="scientific">Salvia splendens</name>
    <name type="common">Scarlet sage</name>
    <dbReference type="NCBI Taxonomy" id="180675"/>
    <lineage>
        <taxon>Eukaryota</taxon>
        <taxon>Viridiplantae</taxon>
        <taxon>Streptophyta</taxon>
        <taxon>Embryophyta</taxon>
        <taxon>Tracheophyta</taxon>
        <taxon>Spermatophyta</taxon>
        <taxon>Magnoliopsida</taxon>
        <taxon>eudicotyledons</taxon>
        <taxon>Gunneridae</taxon>
        <taxon>Pentapetalae</taxon>
        <taxon>asterids</taxon>
        <taxon>lamiids</taxon>
        <taxon>Lamiales</taxon>
        <taxon>Lamiaceae</taxon>
        <taxon>Nepetoideae</taxon>
        <taxon>Mentheae</taxon>
        <taxon>Salviinae</taxon>
        <taxon>Salvia</taxon>
        <taxon>Salvia subgen. Calosphace</taxon>
        <taxon>core Calosphace</taxon>
    </lineage>
</organism>
<dbReference type="EMBL" id="PNBA02000009">
    <property type="protein sequence ID" value="KAG6412535.1"/>
    <property type="molecule type" value="Genomic_DNA"/>
</dbReference>
<protein>
    <recommendedName>
        <fullName evidence="1">F-box domain-containing protein</fullName>
    </recommendedName>
</protein>
<name>A0A8X8XI44_SALSN</name>
<dbReference type="PANTHER" id="PTHR34223">
    <property type="entry name" value="OS11G0201299 PROTEIN"/>
    <property type="match status" value="1"/>
</dbReference>
<dbReference type="InterPro" id="IPR001810">
    <property type="entry name" value="F-box_dom"/>
</dbReference>
<dbReference type="SUPFAM" id="SSF81383">
    <property type="entry name" value="F-box domain"/>
    <property type="match status" value="1"/>
</dbReference>
<evidence type="ECO:0000313" key="2">
    <source>
        <dbReference type="EMBL" id="KAG6412535.1"/>
    </source>
</evidence>
<evidence type="ECO:0000313" key="3">
    <source>
        <dbReference type="Proteomes" id="UP000298416"/>
    </source>
</evidence>
<dbReference type="InterPro" id="IPR036047">
    <property type="entry name" value="F-box-like_dom_sf"/>
</dbReference>
<proteinExistence type="predicted"/>
<dbReference type="AlphaFoldDB" id="A0A8X8XI44"/>
<gene>
    <name evidence="2" type="ORF">SASPL_125215</name>
</gene>
<feature type="domain" description="F-box" evidence="1">
    <location>
        <begin position="10"/>
        <end position="58"/>
    </location>
</feature>
<dbReference type="Gene3D" id="1.20.1280.50">
    <property type="match status" value="1"/>
</dbReference>
<reference evidence="2" key="2">
    <citation type="submission" date="2020-08" db="EMBL/GenBank/DDBJ databases">
        <title>Plant Genome Project.</title>
        <authorList>
            <person name="Zhang R.-G."/>
        </authorList>
    </citation>
    <scope>NUCLEOTIDE SEQUENCE</scope>
    <source>
        <strain evidence="2">Huo1</strain>
        <tissue evidence="2">Leaf</tissue>
    </source>
</reference>
<keyword evidence="3" id="KW-1185">Reference proteome</keyword>
<accession>A0A8X8XI44</accession>
<dbReference type="PANTHER" id="PTHR34223:SF51">
    <property type="entry name" value="OS06G0556300 PROTEIN"/>
    <property type="match status" value="1"/>
</dbReference>
<sequence length="204" mass="24138">MESPKRCNHEDLLRELPDVLIFDIFWRLPMTDVVRTSVLSKRWRDFWTTAPFLNFDNRDMLFGEDSKLRNFINRALLCWNGNKVLKFSFWFAVVLPYYADQVFEPIESNSSKRSTCRKRHVIRLLHQVLLLRLRTIEVTWSEGYSIFPLIEILLKYASKLEKFVFQIKEIKSPAPSDSLLSVSQKLLRMRRSSSNCTVDLTILS</sequence>
<dbReference type="Pfam" id="PF00646">
    <property type="entry name" value="F-box"/>
    <property type="match status" value="1"/>
</dbReference>
<dbReference type="InterPro" id="IPR053197">
    <property type="entry name" value="F-box_SCFL_complex_component"/>
</dbReference>
<reference evidence="2" key="1">
    <citation type="submission" date="2018-01" db="EMBL/GenBank/DDBJ databases">
        <authorList>
            <person name="Mao J.F."/>
        </authorList>
    </citation>
    <scope>NUCLEOTIDE SEQUENCE</scope>
    <source>
        <strain evidence="2">Huo1</strain>
        <tissue evidence="2">Leaf</tissue>
    </source>
</reference>
<evidence type="ECO:0000259" key="1">
    <source>
        <dbReference type="PROSITE" id="PS50181"/>
    </source>
</evidence>
<dbReference type="PROSITE" id="PS50181">
    <property type="entry name" value="FBOX"/>
    <property type="match status" value="1"/>
</dbReference>